<feature type="domain" description="Beta-ketoacyl-[acyl-carrier-protein] synthase III N-terminal" evidence="4">
    <location>
        <begin position="116"/>
        <end position="193"/>
    </location>
</feature>
<evidence type="ECO:0000256" key="2">
    <source>
        <dbReference type="ARBA" id="ARBA00023315"/>
    </source>
</evidence>
<dbReference type="PANTHER" id="PTHR34069">
    <property type="entry name" value="3-OXOACYL-[ACYL-CARRIER-PROTEIN] SYNTHASE 3"/>
    <property type="match status" value="1"/>
</dbReference>
<dbReference type="CDD" id="cd00830">
    <property type="entry name" value="KAS_III"/>
    <property type="match status" value="1"/>
</dbReference>
<dbReference type="Pfam" id="PF08545">
    <property type="entry name" value="ACP_syn_III"/>
    <property type="match status" value="1"/>
</dbReference>
<evidence type="ECO:0000259" key="3">
    <source>
        <dbReference type="Pfam" id="PF08541"/>
    </source>
</evidence>
<dbReference type="SUPFAM" id="SSF53901">
    <property type="entry name" value="Thiolase-like"/>
    <property type="match status" value="1"/>
</dbReference>
<keyword evidence="1" id="KW-0808">Transferase</keyword>
<dbReference type="InterPro" id="IPR016039">
    <property type="entry name" value="Thiolase-like"/>
</dbReference>
<dbReference type="InterPro" id="IPR013751">
    <property type="entry name" value="ACP_syn_III_N"/>
</dbReference>
<dbReference type="Pfam" id="PF08541">
    <property type="entry name" value="ACP_syn_III_C"/>
    <property type="match status" value="1"/>
</dbReference>
<proteinExistence type="predicted"/>
<evidence type="ECO:0000313" key="5">
    <source>
        <dbReference type="EMBL" id="SBW11574.1"/>
    </source>
</evidence>
<keyword evidence="2" id="KW-0012">Acyltransferase</keyword>
<feature type="domain" description="Beta-ketoacyl-[acyl-carrier-protein] synthase III C-terminal" evidence="3">
    <location>
        <begin position="261"/>
        <end position="348"/>
    </location>
</feature>
<organism evidence="5">
    <name type="scientific">uncultured Desulfovibrio sp</name>
    <dbReference type="NCBI Taxonomy" id="167968"/>
    <lineage>
        <taxon>Bacteria</taxon>
        <taxon>Pseudomonadati</taxon>
        <taxon>Thermodesulfobacteriota</taxon>
        <taxon>Desulfovibrionia</taxon>
        <taxon>Desulfovibrionales</taxon>
        <taxon>Desulfovibrionaceae</taxon>
        <taxon>Desulfovibrio</taxon>
        <taxon>environmental samples</taxon>
    </lineage>
</organism>
<evidence type="ECO:0008006" key="6">
    <source>
        <dbReference type="Google" id="ProtNLM"/>
    </source>
</evidence>
<gene>
    <name evidence="5" type="ORF">KM92DES2_20118</name>
</gene>
<dbReference type="RefSeq" id="WP_256267757.1">
    <property type="nucleotide sequence ID" value="NZ_CABUEN010000013.1"/>
</dbReference>
<dbReference type="Gene3D" id="3.40.47.10">
    <property type="match status" value="1"/>
</dbReference>
<dbReference type="GO" id="GO:0044550">
    <property type="term" value="P:secondary metabolite biosynthetic process"/>
    <property type="evidence" value="ECO:0007669"/>
    <property type="project" value="TreeGrafter"/>
</dbReference>
<sequence length="394" mass="43446">MAQSQFFHAKISGIHTVVPKDEIRLEDELQYFNGDIKKANRMTKIVGMDCRRVSQPGITPSDLSRQAAEILFSNMKIERTSIDAIIFLTQRPDHILPATACILQKKLGLSQHCAAFDVNQGCSGYVYGLWLAFSLVESRAASRVLLLVGDGMCQTLDRDNRVVTPVFGDAGSATIVEYSEIERRSWFSLGSDGGGAESLMIPAGGYRLPLPKNVEDYAAYCEYLHDPNGTPWRLTNIFMDGGAIFDFTVNTVPPHIIETLAWAGMNAEDIDWFVPHQANKQIMSMIAEAAGFSQQKTIMGAFSKFGNTAAASIPTALCDAWQEIEFSKKQRLMLCGFGVGLAWASAIMDTDTIVCTGVSDFDPPADTMTQQEYLAYWQNKITGKKTPPPPKEEL</sequence>
<dbReference type="AlphaFoldDB" id="A0A212KIP8"/>
<name>A0A212KIP8_9BACT</name>
<dbReference type="GO" id="GO:0006633">
    <property type="term" value="P:fatty acid biosynthetic process"/>
    <property type="evidence" value="ECO:0007669"/>
    <property type="project" value="InterPro"/>
</dbReference>
<reference evidence="5" key="1">
    <citation type="submission" date="2016-04" db="EMBL/GenBank/DDBJ databases">
        <authorList>
            <person name="Evans L.H."/>
            <person name="Alamgir A."/>
            <person name="Owens N."/>
            <person name="Weber N.D."/>
            <person name="Virtaneva K."/>
            <person name="Barbian K."/>
            <person name="Babar A."/>
            <person name="Rosenke K."/>
        </authorList>
    </citation>
    <scope>NUCLEOTIDE SEQUENCE</scope>
    <source>
        <strain evidence="5">92-2</strain>
    </source>
</reference>
<dbReference type="EMBL" id="FLUP01000002">
    <property type="protein sequence ID" value="SBW11574.1"/>
    <property type="molecule type" value="Genomic_DNA"/>
</dbReference>
<dbReference type="PANTHER" id="PTHR34069:SF2">
    <property type="entry name" value="BETA-KETOACYL-[ACYL-CARRIER-PROTEIN] SYNTHASE III"/>
    <property type="match status" value="1"/>
</dbReference>
<dbReference type="InterPro" id="IPR013747">
    <property type="entry name" value="ACP_syn_III_C"/>
</dbReference>
<protein>
    <recommendedName>
        <fullName evidence="6">Beta-ketoacyl-[acyl-carrier-protein] synthase III</fullName>
    </recommendedName>
</protein>
<dbReference type="GO" id="GO:0004315">
    <property type="term" value="F:3-oxoacyl-[acyl-carrier-protein] synthase activity"/>
    <property type="evidence" value="ECO:0007669"/>
    <property type="project" value="InterPro"/>
</dbReference>
<accession>A0A212KIP8</accession>
<evidence type="ECO:0000256" key="1">
    <source>
        <dbReference type="ARBA" id="ARBA00022679"/>
    </source>
</evidence>
<evidence type="ECO:0000259" key="4">
    <source>
        <dbReference type="Pfam" id="PF08545"/>
    </source>
</evidence>